<dbReference type="OrthoDB" id="548115at2759"/>
<evidence type="ECO:0000313" key="2">
    <source>
        <dbReference type="EMBL" id="KAG8078858.1"/>
    </source>
</evidence>
<reference evidence="2" key="1">
    <citation type="journal article" date="2021" name="bioRxiv">
        <title>Whole Genome Assembly and Annotation of Northern Wild Rice, Zizania palustris L., Supports a Whole Genome Duplication in the Zizania Genus.</title>
        <authorList>
            <person name="Haas M."/>
            <person name="Kono T."/>
            <person name="Macchietto M."/>
            <person name="Millas R."/>
            <person name="McGilp L."/>
            <person name="Shao M."/>
            <person name="Duquette J."/>
            <person name="Hirsch C.N."/>
            <person name="Kimball J."/>
        </authorList>
    </citation>
    <scope>NUCLEOTIDE SEQUENCE</scope>
    <source>
        <tissue evidence="2">Fresh leaf tissue</tissue>
    </source>
</reference>
<protein>
    <submittedName>
        <fullName evidence="2">Uncharacterized protein</fullName>
    </submittedName>
</protein>
<accession>A0A8J5W4L2</accession>
<feature type="region of interest" description="Disordered" evidence="1">
    <location>
        <begin position="53"/>
        <end position="82"/>
    </location>
</feature>
<gene>
    <name evidence="2" type="ORF">GUJ93_ZPchr0007g4831</name>
</gene>
<evidence type="ECO:0000256" key="1">
    <source>
        <dbReference type="SAM" id="MobiDB-lite"/>
    </source>
</evidence>
<comment type="caution">
    <text evidence="2">The sequence shown here is derived from an EMBL/GenBank/DDBJ whole genome shotgun (WGS) entry which is preliminary data.</text>
</comment>
<dbReference type="Pfam" id="PF04720">
    <property type="entry name" value="PDDEXK_6"/>
    <property type="match status" value="1"/>
</dbReference>
<sequence length="314" mass="32790">MAVYIRLDEAVRARIRGDGGGGGGSASSGSEHDASECLSGLVQAFLETDAGAGEEAAGPANKGGDGYDSDDGDGPGRAAAAAESLRELLDPPAEEDPFRIRLSAAVAAAMEAEAALRRYGAAFRRAVTRRLRAAGYDAGVCKSRWEASGGVTAGTYEYIDVVAPAKRRQKSRYIVDADFRAGLEVARATGEYVVVLAAVPASVVVAREEAVGRAVRVAADAARRSLRSHGLHVPPWRKSRYMLAKWLGPYKRSTATSPAGTGAMPMPGAAGLDVKCRAVGFFPPPEPAPAARINDIPAFSASRDIIKPLINGVR</sequence>
<dbReference type="PANTHER" id="PTHR31579">
    <property type="entry name" value="OS03G0796600 PROTEIN"/>
    <property type="match status" value="1"/>
</dbReference>
<dbReference type="NCBIfam" id="TIGR01615">
    <property type="entry name" value="A_thal_3542"/>
    <property type="match status" value="1"/>
</dbReference>
<proteinExistence type="predicted"/>
<name>A0A8J5W4L2_ZIZPA</name>
<dbReference type="InterPro" id="IPR006502">
    <property type="entry name" value="PDDEXK-like"/>
</dbReference>
<keyword evidence="3" id="KW-1185">Reference proteome</keyword>
<dbReference type="EMBL" id="JAAALK010000282">
    <property type="protein sequence ID" value="KAG8078858.1"/>
    <property type="molecule type" value="Genomic_DNA"/>
</dbReference>
<dbReference type="PANTHER" id="PTHR31579:SF84">
    <property type="entry name" value="F21O3.6 PROTEIN"/>
    <property type="match status" value="1"/>
</dbReference>
<reference evidence="2" key="2">
    <citation type="submission" date="2021-02" db="EMBL/GenBank/DDBJ databases">
        <authorList>
            <person name="Kimball J.A."/>
            <person name="Haas M.W."/>
            <person name="Macchietto M."/>
            <person name="Kono T."/>
            <person name="Duquette J."/>
            <person name="Shao M."/>
        </authorList>
    </citation>
    <scope>NUCLEOTIDE SEQUENCE</scope>
    <source>
        <tissue evidence="2">Fresh leaf tissue</tissue>
    </source>
</reference>
<organism evidence="2 3">
    <name type="scientific">Zizania palustris</name>
    <name type="common">Northern wild rice</name>
    <dbReference type="NCBI Taxonomy" id="103762"/>
    <lineage>
        <taxon>Eukaryota</taxon>
        <taxon>Viridiplantae</taxon>
        <taxon>Streptophyta</taxon>
        <taxon>Embryophyta</taxon>
        <taxon>Tracheophyta</taxon>
        <taxon>Spermatophyta</taxon>
        <taxon>Magnoliopsida</taxon>
        <taxon>Liliopsida</taxon>
        <taxon>Poales</taxon>
        <taxon>Poaceae</taxon>
        <taxon>BOP clade</taxon>
        <taxon>Oryzoideae</taxon>
        <taxon>Oryzeae</taxon>
        <taxon>Zizaniinae</taxon>
        <taxon>Zizania</taxon>
    </lineage>
</organism>
<dbReference type="AlphaFoldDB" id="A0A8J5W4L2"/>
<evidence type="ECO:0000313" key="3">
    <source>
        <dbReference type="Proteomes" id="UP000729402"/>
    </source>
</evidence>
<dbReference type="Proteomes" id="UP000729402">
    <property type="component" value="Unassembled WGS sequence"/>
</dbReference>